<dbReference type="InterPro" id="IPR046346">
    <property type="entry name" value="Aminoacid_DH-like_N_sf"/>
</dbReference>
<dbReference type="GO" id="GO:0008652">
    <property type="term" value="P:amino acid biosynthetic process"/>
    <property type="evidence" value="ECO:0007669"/>
    <property type="project" value="UniProtKB-KW"/>
</dbReference>
<keyword evidence="5 8" id="KW-0560">Oxidoreductase</keyword>
<dbReference type="InterPro" id="IPR006151">
    <property type="entry name" value="Shikm_DH/Glu-tRNA_Rdtase"/>
</dbReference>
<keyword evidence="4 8" id="KW-0521">NADP</keyword>
<dbReference type="GO" id="GO:0005829">
    <property type="term" value="C:cytosol"/>
    <property type="evidence" value="ECO:0007669"/>
    <property type="project" value="TreeGrafter"/>
</dbReference>
<feature type="binding site" evidence="8">
    <location>
        <position position="63"/>
    </location>
    <ligand>
        <name>shikimate</name>
        <dbReference type="ChEBI" id="CHEBI:36208"/>
    </ligand>
</feature>
<feature type="binding site" evidence="8">
    <location>
        <position position="241"/>
    </location>
    <ligand>
        <name>NADP(+)</name>
        <dbReference type="ChEBI" id="CHEBI:58349"/>
    </ligand>
</feature>
<comment type="function">
    <text evidence="8">Involved in the biosynthesis of the chorismate, which leads to the biosynthesis of aromatic amino acids. Catalyzes the reversible NADPH linked reduction of 3-dehydroshikimate (DHSA) to yield shikimate (SA).</text>
</comment>
<dbReference type="NCBIfam" id="NF001310">
    <property type="entry name" value="PRK00258.1-2"/>
    <property type="match status" value="1"/>
</dbReference>
<comment type="pathway">
    <text evidence="1 8">Metabolic intermediate biosynthesis; chorismate biosynthesis; chorismate from D-erythrose 4-phosphate and phosphoenolpyruvate: step 4/7.</text>
</comment>
<gene>
    <name evidence="8" type="primary">aroE</name>
    <name evidence="12" type="ORF">DCD74_10520</name>
</gene>
<keyword evidence="13" id="KW-1185">Reference proteome</keyword>
<evidence type="ECO:0000256" key="2">
    <source>
        <dbReference type="ARBA" id="ARBA00012962"/>
    </source>
</evidence>
<dbReference type="GO" id="GO:0009423">
    <property type="term" value="P:chorismate biosynthetic process"/>
    <property type="evidence" value="ECO:0007669"/>
    <property type="project" value="UniProtKB-UniRule"/>
</dbReference>
<evidence type="ECO:0000313" key="12">
    <source>
        <dbReference type="EMBL" id="AXA85058.1"/>
    </source>
</evidence>
<dbReference type="InterPro" id="IPR036291">
    <property type="entry name" value="NAD(P)-bd_dom_sf"/>
</dbReference>
<comment type="caution">
    <text evidence="8">Lacks conserved residue(s) required for the propagation of feature annotation.</text>
</comment>
<sequence length="277" mass="29527">MCIPHYAVLGHPVTHSLSPRIHAAFGRQCGIAVTYLALDTAEQGLAATLARFVQAGGLGANVTVPDKAEAALLCQSLSHRARRAGVANTLSFRDGHWQGDNTDGSGLVRDLRDRRGLDLHGRRVLLLGAGGAAHGVAPALLEAGIEQLVIANRTRTRAYDLLDRLQEPDRTRACTLREVAAMGDFDLIVQATSAGHEGILPTLPDLVPGPDTVCIDLNYGRAALAFIAWAHQHGCQQAFDGLGMLVEQAADAFEIWHGVRPDTAPVYAQLRMSAGRA</sequence>
<feature type="binding site" evidence="8">
    <location>
        <position position="248"/>
    </location>
    <ligand>
        <name>shikimate</name>
        <dbReference type="ChEBI" id="CHEBI:36208"/>
    </ligand>
</feature>
<dbReference type="OrthoDB" id="9776868at2"/>
<keyword evidence="3 8" id="KW-0028">Amino-acid biosynthesis</keyword>
<feature type="domain" description="Quinate/shikimate 5-dehydrogenase/glutamyl-tRNA reductase" evidence="9">
    <location>
        <begin position="118"/>
        <end position="196"/>
    </location>
</feature>
<protein>
    <recommendedName>
        <fullName evidence="2 8">Shikimate dehydrogenase (NADP(+))</fullName>
        <shortName evidence="8">SDH</shortName>
        <ecNumber evidence="2 8">1.1.1.25</ecNumber>
    </recommendedName>
</protein>
<feature type="binding site" evidence="8">
    <location>
        <position position="219"/>
    </location>
    <ligand>
        <name>shikimate</name>
        <dbReference type="ChEBI" id="CHEBI:36208"/>
    </ligand>
</feature>
<dbReference type="GO" id="GO:0004764">
    <property type="term" value="F:shikimate 3-dehydrogenase (NADP+) activity"/>
    <property type="evidence" value="ECO:0007669"/>
    <property type="project" value="UniProtKB-UniRule"/>
</dbReference>
<dbReference type="InterPro" id="IPR011342">
    <property type="entry name" value="Shikimate_DH"/>
</dbReference>
<feature type="binding site" evidence="8">
    <location>
        <begin position="128"/>
        <end position="132"/>
    </location>
    <ligand>
        <name>NADP(+)</name>
        <dbReference type="ChEBI" id="CHEBI:58349"/>
    </ligand>
</feature>
<dbReference type="CDD" id="cd01065">
    <property type="entry name" value="NAD_bind_Shikimate_DH"/>
    <property type="match status" value="1"/>
</dbReference>
<dbReference type="Proteomes" id="UP000251842">
    <property type="component" value="Chromosome"/>
</dbReference>
<comment type="subunit">
    <text evidence="8">Homodimer.</text>
</comment>
<dbReference type="Gene3D" id="3.40.50.10860">
    <property type="entry name" value="Leucine Dehydrogenase, chain A, domain 1"/>
    <property type="match status" value="1"/>
</dbReference>
<organism evidence="12 13">
    <name type="scientific">Solilutibacter oculi</name>
    <dbReference type="NCBI Taxonomy" id="2698682"/>
    <lineage>
        <taxon>Bacteria</taxon>
        <taxon>Pseudomonadati</taxon>
        <taxon>Pseudomonadota</taxon>
        <taxon>Gammaproteobacteria</taxon>
        <taxon>Lysobacterales</taxon>
        <taxon>Lysobacteraceae</taxon>
        <taxon>Solilutibacter</taxon>
    </lineage>
</organism>
<evidence type="ECO:0000313" key="13">
    <source>
        <dbReference type="Proteomes" id="UP000251842"/>
    </source>
</evidence>
<feature type="binding site" evidence="8">
    <location>
        <position position="217"/>
    </location>
    <ligand>
        <name>NADP(+)</name>
        <dbReference type="ChEBI" id="CHEBI:58349"/>
    </ligand>
</feature>
<dbReference type="GO" id="GO:0019632">
    <property type="term" value="P:shikimate metabolic process"/>
    <property type="evidence" value="ECO:0007669"/>
    <property type="project" value="InterPro"/>
</dbReference>
<dbReference type="KEGG" id="lue:DCD74_10520"/>
<feature type="active site" description="Proton acceptor" evidence="8">
    <location>
        <position position="67"/>
    </location>
</feature>
<evidence type="ECO:0000259" key="10">
    <source>
        <dbReference type="Pfam" id="PF08501"/>
    </source>
</evidence>
<dbReference type="GO" id="GO:0050661">
    <property type="term" value="F:NADP binding"/>
    <property type="evidence" value="ECO:0007669"/>
    <property type="project" value="InterPro"/>
</dbReference>
<reference evidence="13" key="1">
    <citation type="submission" date="2018-05" db="EMBL/GenBank/DDBJ databases">
        <title>Luteimonas pekinense sp. nov., isolated from human Meibomian gland secretions, Beijing, China.</title>
        <authorList>
            <person name="Wen T."/>
            <person name="Bai H."/>
            <person name="Lv H."/>
        </authorList>
    </citation>
    <scope>NUCLEOTIDE SEQUENCE [LARGE SCALE GENOMIC DNA]</scope>
    <source>
        <strain evidence="13">83-4</strain>
    </source>
</reference>
<dbReference type="SUPFAM" id="SSF51735">
    <property type="entry name" value="NAD(P)-binding Rossmann-fold domains"/>
    <property type="match status" value="1"/>
</dbReference>
<proteinExistence type="inferred from homology"/>
<comment type="catalytic activity">
    <reaction evidence="7 8">
        <text>shikimate + NADP(+) = 3-dehydroshikimate + NADPH + H(+)</text>
        <dbReference type="Rhea" id="RHEA:17737"/>
        <dbReference type="ChEBI" id="CHEBI:15378"/>
        <dbReference type="ChEBI" id="CHEBI:16630"/>
        <dbReference type="ChEBI" id="CHEBI:36208"/>
        <dbReference type="ChEBI" id="CHEBI:57783"/>
        <dbReference type="ChEBI" id="CHEBI:58349"/>
        <dbReference type="EC" id="1.1.1.25"/>
    </reaction>
</comment>
<evidence type="ECO:0000256" key="6">
    <source>
        <dbReference type="ARBA" id="ARBA00023141"/>
    </source>
</evidence>
<accession>A0A344J7P8</accession>
<dbReference type="GO" id="GO:0009073">
    <property type="term" value="P:aromatic amino acid family biosynthetic process"/>
    <property type="evidence" value="ECO:0007669"/>
    <property type="project" value="UniProtKB-KW"/>
</dbReference>
<feature type="domain" description="SDH C-terminal" evidence="11">
    <location>
        <begin position="241"/>
        <end position="271"/>
    </location>
</feature>
<dbReference type="RefSeq" id="WP_112927270.1">
    <property type="nucleotide sequence ID" value="NZ_CP029556.1"/>
</dbReference>
<dbReference type="EC" id="1.1.1.25" evidence="2 8"/>
<evidence type="ECO:0000259" key="11">
    <source>
        <dbReference type="Pfam" id="PF18317"/>
    </source>
</evidence>
<evidence type="ECO:0000256" key="3">
    <source>
        <dbReference type="ARBA" id="ARBA00022605"/>
    </source>
</evidence>
<dbReference type="SUPFAM" id="SSF53223">
    <property type="entry name" value="Aminoacid dehydrogenase-like, N-terminal domain"/>
    <property type="match status" value="1"/>
</dbReference>
<comment type="similarity">
    <text evidence="8">Belongs to the shikimate dehydrogenase family.</text>
</comment>
<feature type="binding site" evidence="8">
    <location>
        <begin position="16"/>
        <end position="18"/>
    </location>
    <ligand>
        <name>shikimate</name>
        <dbReference type="ChEBI" id="CHEBI:36208"/>
    </ligand>
</feature>
<dbReference type="PANTHER" id="PTHR21089">
    <property type="entry name" value="SHIKIMATE DEHYDROGENASE"/>
    <property type="match status" value="1"/>
</dbReference>
<dbReference type="Gene3D" id="3.40.50.720">
    <property type="entry name" value="NAD(P)-binding Rossmann-like Domain"/>
    <property type="match status" value="1"/>
</dbReference>
<keyword evidence="6 8" id="KW-0057">Aromatic amino acid biosynthesis</keyword>
<feature type="domain" description="Shikimate dehydrogenase substrate binding N-terminal" evidence="10">
    <location>
        <begin position="8"/>
        <end position="90"/>
    </location>
</feature>
<dbReference type="InterPro" id="IPR022893">
    <property type="entry name" value="Shikimate_DH_fam"/>
</dbReference>
<name>A0A344J7P8_9GAMM</name>
<evidence type="ECO:0000256" key="4">
    <source>
        <dbReference type="ARBA" id="ARBA00022857"/>
    </source>
</evidence>
<dbReference type="UniPathway" id="UPA00053">
    <property type="reaction ID" value="UER00087"/>
</dbReference>
<feature type="binding site" evidence="8">
    <location>
        <position position="88"/>
    </location>
    <ligand>
        <name>shikimate</name>
        <dbReference type="ChEBI" id="CHEBI:36208"/>
    </ligand>
</feature>
<dbReference type="Pfam" id="PF08501">
    <property type="entry name" value="Shikimate_dh_N"/>
    <property type="match status" value="1"/>
</dbReference>
<feature type="binding site" evidence="8">
    <location>
        <begin position="152"/>
        <end position="157"/>
    </location>
    <ligand>
        <name>NADP(+)</name>
        <dbReference type="ChEBI" id="CHEBI:58349"/>
    </ligand>
</feature>
<dbReference type="AlphaFoldDB" id="A0A344J7P8"/>
<evidence type="ECO:0000256" key="7">
    <source>
        <dbReference type="ARBA" id="ARBA00049442"/>
    </source>
</evidence>
<dbReference type="HAMAP" id="MF_00222">
    <property type="entry name" value="Shikimate_DH_AroE"/>
    <property type="match status" value="1"/>
</dbReference>
<evidence type="ECO:0000256" key="1">
    <source>
        <dbReference type="ARBA" id="ARBA00004871"/>
    </source>
</evidence>
<dbReference type="InterPro" id="IPR041121">
    <property type="entry name" value="SDH_C"/>
</dbReference>
<dbReference type="PANTHER" id="PTHR21089:SF1">
    <property type="entry name" value="BIFUNCTIONAL 3-DEHYDROQUINATE DEHYDRATASE_SHIKIMATE DEHYDROGENASE, CHLOROPLASTIC"/>
    <property type="match status" value="1"/>
</dbReference>
<evidence type="ECO:0000256" key="8">
    <source>
        <dbReference type="HAMAP-Rule" id="MF_00222"/>
    </source>
</evidence>
<feature type="binding site" evidence="8">
    <location>
        <position position="103"/>
    </location>
    <ligand>
        <name>shikimate</name>
        <dbReference type="ChEBI" id="CHEBI:36208"/>
    </ligand>
</feature>
<evidence type="ECO:0000256" key="5">
    <source>
        <dbReference type="ARBA" id="ARBA00023002"/>
    </source>
</evidence>
<dbReference type="InterPro" id="IPR013708">
    <property type="entry name" value="Shikimate_DH-bd_N"/>
</dbReference>
<dbReference type="NCBIfam" id="TIGR00507">
    <property type="entry name" value="aroE"/>
    <property type="match status" value="1"/>
</dbReference>
<evidence type="ECO:0000259" key="9">
    <source>
        <dbReference type="Pfam" id="PF01488"/>
    </source>
</evidence>
<dbReference type="EMBL" id="CP029556">
    <property type="protein sequence ID" value="AXA85058.1"/>
    <property type="molecule type" value="Genomic_DNA"/>
</dbReference>
<dbReference type="Pfam" id="PF18317">
    <property type="entry name" value="SDH_C"/>
    <property type="match status" value="1"/>
</dbReference>
<dbReference type="Pfam" id="PF01488">
    <property type="entry name" value="Shikimate_DH"/>
    <property type="match status" value="1"/>
</dbReference>